<evidence type="ECO:0000313" key="2">
    <source>
        <dbReference type="Proteomes" id="UP001320898"/>
    </source>
</evidence>
<gene>
    <name evidence="1" type="ORF">MUB46_19230</name>
</gene>
<dbReference type="Proteomes" id="UP001320898">
    <property type="component" value="Unassembled WGS sequence"/>
</dbReference>
<comment type="caution">
    <text evidence="1">The sequence shown here is derived from an EMBL/GenBank/DDBJ whole genome shotgun (WGS) entry which is preliminary data.</text>
</comment>
<protein>
    <submittedName>
        <fullName evidence="1">Uncharacterized protein</fullName>
    </submittedName>
</protein>
<accession>A0AAW5R3N8</accession>
<reference evidence="1 2" key="1">
    <citation type="submission" date="2022-04" db="EMBL/GenBank/DDBJ databases">
        <authorList>
            <person name="Ye Y.-Q."/>
            <person name="Du Z.-J."/>
        </authorList>
    </citation>
    <scope>NUCLEOTIDE SEQUENCE [LARGE SCALE GENOMIC DNA]</scope>
    <source>
        <strain evidence="1 2">A6E488</strain>
    </source>
</reference>
<dbReference type="EMBL" id="JALIDZ010000009">
    <property type="protein sequence ID" value="MCT8974005.1"/>
    <property type="molecule type" value="Genomic_DNA"/>
</dbReference>
<organism evidence="1 2">
    <name type="scientific">Microbaculum marinisediminis</name>
    <dbReference type="NCBI Taxonomy" id="2931392"/>
    <lineage>
        <taxon>Bacteria</taxon>
        <taxon>Pseudomonadati</taxon>
        <taxon>Pseudomonadota</taxon>
        <taxon>Alphaproteobacteria</taxon>
        <taxon>Hyphomicrobiales</taxon>
        <taxon>Tepidamorphaceae</taxon>
        <taxon>Microbaculum</taxon>
    </lineage>
</organism>
<dbReference type="RefSeq" id="WP_261617584.1">
    <property type="nucleotide sequence ID" value="NZ_JALIDZ010000009.1"/>
</dbReference>
<proteinExistence type="predicted"/>
<dbReference type="AlphaFoldDB" id="A0AAW5R3N8"/>
<name>A0AAW5R3N8_9HYPH</name>
<sequence>MDRISDSIRQALSAADSSSDIQDIIESARAALLDAEAVSLFGLETPHPDFGSVHWIVGQTDQSGSDFLVLAIPERAPGYDTPGDDGWPFFSAGAADLDEVFRLLPRGFVEAPPTMDDRQAELVPA</sequence>
<evidence type="ECO:0000313" key="1">
    <source>
        <dbReference type="EMBL" id="MCT8974005.1"/>
    </source>
</evidence>
<keyword evidence="2" id="KW-1185">Reference proteome</keyword>